<dbReference type="PANTHER" id="PTHR13068:SF185">
    <property type="match status" value="1"/>
</dbReference>
<sequence length="530" mass="60075">MFAFSSSRLSLNKIVSLFVSNAQLGILPFHPLLVIRSFSSRVSFNLNDYSFTVSFLINACGLTLKSAQSVSKKICFKTLERPDSVLRLLREHGFTNSHISKIVKMTPRVLLLNPERTILPKLEFLCSIGVSRSDLSAFVSQNPYLLYRNIKQNLIPHYHILKSILVSDEKVIRCLKRLLRSSIVQSQNDFFCQFLTFKSSWNSSIFHLFLAFNFAEGVKKVIKIGLDPSKSAFVRALQVLLGMTQKTWEHKIESFRRWGLSEEEISSIFRKNPLCMALSEKNIMCSMNYLVGKMGWQPAAVARVPVFLCYGLETWIMPRCSVIRVLLLKGLIKADVPVSTALNKGLEFLNLSSLSLVIHHPSRICLKAFNFAEGVKKVIKIGFDPSKLTFVRAVHVLLGTTQKTWEHKIEISSIFRKSPLCVGLFEKKIMCNTNFLVCKMGLGRVPVVLSYGLETSIMPRCSVIRVLLLKGFIKADIPVSSVLTSCEKCFLKRFVMKYQDQVPQLLGIFQGKMRLTELGFDFDDKSAILD</sequence>
<dbReference type="Pfam" id="PF02536">
    <property type="entry name" value="mTERF"/>
    <property type="match status" value="3"/>
</dbReference>
<dbReference type="InterPro" id="IPR003690">
    <property type="entry name" value="MTERF"/>
</dbReference>
<dbReference type="PANTHER" id="PTHR13068">
    <property type="entry name" value="CGI-12 PROTEIN-RELATED"/>
    <property type="match status" value="1"/>
</dbReference>
<proteinExistence type="inferred from homology"/>
<keyword evidence="2" id="KW-0806">Transcription termination</keyword>
<comment type="similarity">
    <text evidence="1">Belongs to the mTERF family.</text>
</comment>
<keyword evidence="5" id="KW-1185">Reference proteome</keyword>
<dbReference type="Proteomes" id="UP001174677">
    <property type="component" value="Chromosome 1"/>
</dbReference>
<dbReference type="InterPro" id="IPR038538">
    <property type="entry name" value="MTERF_sf"/>
</dbReference>
<dbReference type="EMBL" id="JARPOI010000001">
    <property type="protein sequence ID" value="KAJ9189024.1"/>
    <property type="molecule type" value="Genomic_DNA"/>
</dbReference>
<accession>A0ABQ9NDU8</accession>
<organism evidence="4 5">
    <name type="scientific">Hevea brasiliensis</name>
    <name type="common">Para rubber tree</name>
    <name type="synonym">Siphonia brasiliensis</name>
    <dbReference type="NCBI Taxonomy" id="3981"/>
    <lineage>
        <taxon>Eukaryota</taxon>
        <taxon>Viridiplantae</taxon>
        <taxon>Streptophyta</taxon>
        <taxon>Embryophyta</taxon>
        <taxon>Tracheophyta</taxon>
        <taxon>Spermatophyta</taxon>
        <taxon>Magnoliopsida</taxon>
        <taxon>eudicotyledons</taxon>
        <taxon>Gunneridae</taxon>
        <taxon>Pentapetalae</taxon>
        <taxon>rosids</taxon>
        <taxon>fabids</taxon>
        <taxon>Malpighiales</taxon>
        <taxon>Euphorbiaceae</taxon>
        <taxon>Crotonoideae</taxon>
        <taxon>Micrandreae</taxon>
        <taxon>Hevea</taxon>
    </lineage>
</organism>
<keyword evidence="2" id="KW-0805">Transcription regulation</keyword>
<evidence type="ECO:0000313" key="4">
    <source>
        <dbReference type="EMBL" id="KAJ9189024.1"/>
    </source>
</evidence>
<evidence type="ECO:0000256" key="3">
    <source>
        <dbReference type="ARBA" id="ARBA00022946"/>
    </source>
</evidence>
<dbReference type="SMART" id="SM00733">
    <property type="entry name" value="Mterf"/>
    <property type="match status" value="7"/>
</dbReference>
<comment type="caution">
    <text evidence="4">The sequence shown here is derived from an EMBL/GenBank/DDBJ whole genome shotgun (WGS) entry which is preliminary data.</text>
</comment>
<keyword evidence="2" id="KW-0804">Transcription</keyword>
<evidence type="ECO:0000256" key="1">
    <source>
        <dbReference type="ARBA" id="ARBA00007692"/>
    </source>
</evidence>
<gene>
    <name evidence="4" type="ORF">P3X46_000366</name>
</gene>
<dbReference type="Gene3D" id="1.25.70.10">
    <property type="entry name" value="Transcription termination factor 3, mitochondrial"/>
    <property type="match status" value="2"/>
</dbReference>
<keyword evidence="3" id="KW-0809">Transit peptide</keyword>
<reference evidence="4" key="1">
    <citation type="journal article" date="2023" name="Plant Biotechnol. J.">
        <title>Chromosome-level wild Hevea brasiliensis genome provides new tools for genomic-assisted breeding and valuable loci to elevate rubber yield.</title>
        <authorList>
            <person name="Cheng H."/>
            <person name="Song X."/>
            <person name="Hu Y."/>
            <person name="Wu T."/>
            <person name="Yang Q."/>
            <person name="An Z."/>
            <person name="Feng S."/>
            <person name="Deng Z."/>
            <person name="Wu W."/>
            <person name="Zeng X."/>
            <person name="Tu M."/>
            <person name="Wang X."/>
            <person name="Huang H."/>
        </authorList>
    </citation>
    <scope>NUCLEOTIDE SEQUENCE</scope>
    <source>
        <strain evidence="4">MT/VB/25A 57/8</strain>
    </source>
</reference>
<evidence type="ECO:0000256" key="2">
    <source>
        <dbReference type="ARBA" id="ARBA00022472"/>
    </source>
</evidence>
<protein>
    <submittedName>
        <fullName evidence="4">Uncharacterized protein</fullName>
    </submittedName>
</protein>
<name>A0ABQ9NDU8_HEVBR</name>
<evidence type="ECO:0000313" key="5">
    <source>
        <dbReference type="Proteomes" id="UP001174677"/>
    </source>
</evidence>